<dbReference type="Gene3D" id="3.40.50.410">
    <property type="entry name" value="von Willebrand factor, type A domain"/>
    <property type="match status" value="1"/>
</dbReference>
<dbReference type="RefSeq" id="WP_096258205.1">
    <property type="nucleotide sequence ID" value="NZ_BDME01000001.1"/>
</dbReference>
<feature type="transmembrane region" description="Helical" evidence="1">
    <location>
        <begin position="36"/>
        <end position="55"/>
    </location>
</feature>
<organism evidence="3 4">
    <name type="scientific">Lebetimonas natsushimae</name>
    <dbReference type="NCBI Taxonomy" id="1936991"/>
    <lineage>
        <taxon>Bacteria</taxon>
        <taxon>Pseudomonadati</taxon>
        <taxon>Campylobacterota</taxon>
        <taxon>Epsilonproteobacteria</taxon>
        <taxon>Nautiliales</taxon>
        <taxon>Nautiliaceae</taxon>
        <taxon>Lebetimonas</taxon>
    </lineage>
</organism>
<dbReference type="InterPro" id="IPR036465">
    <property type="entry name" value="vWFA_dom_sf"/>
</dbReference>
<feature type="domain" description="VWFA" evidence="2">
    <location>
        <begin position="70"/>
        <end position="140"/>
    </location>
</feature>
<dbReference type="Proteomes" id="UP000217944">
    <property type="component" value="Unassembled WGS sequence"/>
</dbReference>
<dbReference type="InterPro" id="IPR002035">
    <property type="entry name" value="VWF_A"/>
</dbReference>
<keyword evidence="1" id="KW-1133">Transmembrane helix</keyword>
<reference evidence="3 4" key="1">
    <citation type="journal article" date="2017" name="Syst. Appl. Microbiol.">
        <title>Lebetimonas natsushimae sp. nov., a novel strictly anaerobic, moderately thermophilic chemoautotroph isolated from a deep-sea hydrothermal vent polychaete nest in the Mid-Okinawa Trough.</title>
        <authorList>
            <person name="Nagata R."/>
            <person name="Takaki Y."/>
            <person name="Tame A."/>
            <person name="Nunoura T."/>
            <person name="Muto H."/>
            <person name="Mino S."/>
            <person name="Sawayama S."/>
            <person name="Takai K."/>
            <person name="Nakagawa S."/>
        </authorList>
    </citation>
    <scope>NUCLEOTIDE SEQUENCE [LARGE SCALE GENOMIC DNA]</scope>
    <source>
        <strain evidence="3 4">HS1857</strain>
    </source>
</reference>
<comment type="caution">
    <text evidence="3">The sequence shown here is derived from an EMBL/GenBank/DDBJ whole genome shotgun (WGS) entry which is preliminary data.</text>
</comment>
<dbReference type="SUPFAM" id="SSF53300">
    <property type="entry name" value="vWA-like"/>
    <property type="match status" value="1"/>
</dbReference>
<evidence type="ECO:0000313" key="4">
    <source>
        <dbReference type="Proteomes" id="UP000217944"/>
    </source>
</evidence>
<keyword evidence="4" id="KW-1185">Reference proteome</keyword>
<dbReference type="EMBL" id="BDME01000001">
    <property type="protein sequence ID" value="GAX87048.1"/>
    <property type="molecule type" value="Genomic_DNA"/>
</dbReference>
<name>A0A292YBA8_9BACT</name>
<proteinExistence type="predicted"/>
<dbReference type="Pfam" id="PF13519">
    <property type="entry name" value="VWA_2"/>
    <property type="match status" value="1"/>
</dbReference>
<evidence type="ECO:0000259" key="2">
    <source>
        <dbReference type="Pfam" id="PF13519"/>
    </source>
</evidence>
<keyword evidence="1" id="KW-0812">Transmembrane</keyword>
<evidence type="ECO:0000256" key="1">
    <source>
        <dbReference type="SAM" id="Phobius"/>
    </source>
</evidence>
<protein>
    <submittedName>
        <fullName evidence="3">Ca-activated chloride channel homolog</fullName>
    </submittedName>
</protein>
<gene>
    <name evidence="3" type="ORF">LNAT_P0343</name>
</gene>
<evidence type="ECO:0000313" key="3">
    <source>
        <dbReference type="EMBL" id="GAX87048.1"/>
    </source>
</evidence>
<keyword evidence="1" id="KW-0472">Membrane</keyword>
<feature type="transmembrane region" description="Helical" evidence="1">
    <location>
        <begin position="238"/>
        <end position="257"/>
    </location>
</feature>
<accession>A0A292YBA8</accession>
<sequence>MEILNAKAFLLLIFIPLFFRKKRLKVSKIILYSSKNYYLLIAFLLLIIALSRPVINNGTITVKLPKTNVIAAIDISKNMLKKDFYPNNFEFVKNKFSKFLDYLNDEEVAVVLFNQNVYLLSPYSRDYNSIKYLLKHLPKINAVEEADYKTLFKKTEEFKGPKILIIFTASPVLDEVNPKIRVFVYALKNDNTFKNLTKTTNGAFILAGYSDTDIKNLAKLINSINKEKVIKIKDKKELFYYPLFLGILFLFLGLFKVNVKWKMENVK</sequence>
<dbReference type="OrthoDB" id="9807628at2"/>
<dbReference type="AlphaFoldDB" id="A0A292YBA8"/>